<accession>A0A0A8Y8M7</accession>
<sequence length="12" mass="1572">MARHEVKERPYR</sequence>
<dbReference type="EMBL" id="GBRH01275776">
    <property type="protein sequence ID" value="JAD22119.1"/>
    <property type="molecule type" value="Transcribed_RNA"/>
</dbReference>
<evidence type="ECO:0000313" key="1">
    <source>
        <dbReference type="EMBL" id="JAD22119.1"/>
    </source>
</evidence>
<reference evidence="1" key="2">
    <citation type="journal article" date="2015" name="Data Brief">
        <title>Shoot transcriptome of the giant reed, Arundo donax.</title>
        <authorList>
            <person name="Barrero R.A."/>
            <person name="Guerrero F.D."/>
            <person name="Moolhuijzen P."/>
            <person name="Goolsby J.A."/>
            <person name="Tidwell J."/>
            <person name="Bellgard S.E."/>
            <person name="Bellgard M.I."/>
        </authorList>
    </citation>
    <scope>NUCLEOTIDE SEQUENCE</scope>
    <source>
        <tissue evidence="1">Shoot tissue taken approximately 20 cm above the soil surface</tissue>
    </source>
</reference>
<proteinExistence type="predicted"/>
<reference evidence="1" key="1">
    <citation type="submission" date="2014-09" db="EMBL/GenBank/DDBJ databases">
        <authorList>
            <person name="Magalhaes I.L.F."/>
            <person name="Oliveira U."/>
            <person name="Santos F.R."/>
            <person name="Vidigal T.H.D.A."/>
            <person name="Brescovit A.D."/>
            <person name="Santos A.J."/>
        </authorList>
    </citation>
    <scope>NUCLEOTIDE SEQUENCE</scope>
    <source>
        <tissue evidence="1">Shoot tissue taken approximately 20 cm above the soil surface</tissue>
    </source>
</reference>
<protein>
    <submittedName>
        <fullName evidence="1">Uncharacterized protein</fullName>
    </submittedName>
</protein>
<name>A0A0A8Y8M7_ARUDO</name>
<organism evidence="1">
    <name type="scientific">Arundo donax</name>
    <name type="common">Giant reed</name>
    <name type="synonym">Donax arundinaceus</name>
    <dbReference type="NCBI Taxonomy" id="35708"/>
    <lineage>
        <taxon>Eukaryota</taxon>
        <taxon>Viridiplantae</taxon>
        <taxon>Streptophyta</taxon>
        <taxon>Embryophyta</taxon>
        <taxon>Tracheophyta</taxon>
        <taxon>Spermatophyta</taxon>
        <taxon>Magnoliopsida</taxon>
        <taxon>Liliopsida</taxon>
        <taxon>Poales</taxon>
        <taxon>Poaceae</taxon>
        <taxon>PACMAD clade</taxon>
        <taxon>Arundinoideae</taxon>
        <taxon>Arundineae</taxon>
        <taxon>Arundo</taxon>
    </lineage>
</organism>